<protein>
    <recommendedName>
        <fullName evidence="2">C2H2-type domain-containing protein</fullName>
    </recommendedName>
</protein>
<dbReference type="EMBL" id="MN740163">
    <property type="protein sequence ID" value="QHT91185.1"/>
    <property type="molecule type" value="Genomic_DNA"/>
</dbReference>
<evidence type="ECO:0008006" key="2">
    <source>
        <dbReference type="Google" id="ProtNLM"/>
    </source>
</evidence>
<organism evidence="1">
    <name type="scientific">viral metagenome</name>
    <dbReference type="NCBI Taxonomy" id="1070528"/>
    <lineage>
        <taxon>unclassified sequences</taxon>
        <taxon>metagenomes</taxon>
        <taxon>organismal metagenomes</taxon>
    </lineage>
</organism>
<sequence>MVENDSKKSPKVAKTFDCGFCHYSTSKNSDYIKHLSTDKHKKATNGSKMVVNDSKKSPKVAKNVFKCNCGKMYKYNSGYYRHKKDCTYLEPPIETHNNISNISNDLILELIKQNHVLSSQNSELTNKIMDICKNGTTANMNSHNNNHNNNKTFNLQFFLNDTCKDAMNIMEFVESIKLQLTDLENVGEVGFVDGISNIIVKNLNDLDITKRPVHCTDKKREVLYVKDEDKWEKEENVKYEKVRRCIKKIADKNMRLITKYKEKYPDCNQSISKYSDKYNKIVVEALGGSGNEDYDNETKIIKKLSKEIFIGKDT</sequence>
<accession>A0A6C0IFD1</accession>
<proteinExistence type="predicted"/>
<dbReference type="AlphaFoldDB" id="A0A6C0IFD1"/>
<reference evidence="1" key="1">
    <citation type="journal article" date="2020" name="Nature">
        <title>Giant virus diversity and host interactions through global metagenomics.</title>
        <authorList>
            <person name="Schulz F."/>
            <person name="Roux S."/>
            <person name="Paez-Espino D."/>
            <person name="Jungbluth S."/>
            <person name="Walsh D.A."/>
            <person name="Denef V.J."/>
            <person name="McMahon K.D."/>
            <person name="Konstantinidis K.T."/>
            <person name="Eloe-Fadrosh E.A."/>
            <person name="Kyrpides N.C."/>
            <person name="Woyke T."/>
        </authorList>
    </citation>
    <scope>NUCLEOTIDE SEQUENCE</scope>
    <source>
        <strain evidence="1">GVMAG-M-3300023184-72</strain>
    </source>
</reference>
<evidence type="ECO:0000313" key="1">
    <source>
        <dbReference type="EMBL" id="QHT91185.1"/>
    </source>
</evidence>
<name>A0A6C0IFD1_9ZZZZ</name>